<feature type="transmembrane region" description="Helical" evidence="1">
    <location>
        <begin position="123"/>
        <end position="156"/>
    </location>
</feature>
<dbReference type="GeneID" id="55822040"/>
<evidence type="ECO:0008006" key="4">
    <source>
        <dbReference type="Google" id="ProtNLM"/>
    </source>
</evidence>
<feature type="transmembrane region" description="Helical" evidence="1">
    <location>
        <begin position="176"/>
        <end position="199"/>
    </location>
</feature>
<protein>
    <recommendedName>
        <fullName evidence="4">DUF4013 domain-containing protein</fullName>
    </recommendedName>
</protein>
<dbReference type="AlphaFoldDB" id="A0A7D5ICB3"/>
<keyword evidence="3" id="KW-1185">Reference proteome</keyword>
<feature type="transmembrane region" description="Helical" evidence="1">
    <location>
        <begin position="31"/>
        <end position="54"/>
    </location>
</feature>
<sequence>MKDRKMEYNRLLKNSFRNVLDNLPVYGPATLILTFGSILLITAPPLIYGFVLMLSKGARQESVKIVDVFEGFCSGNFLRSWIYTILMFAIMILFFIIWAVLYVVLGLSIVAVLTLAGVILPEIVIIILMVVISILMACIVSIPAIFILFVLPLFVIKRYGITDALSESIELVKENFVASTVLCVIIALIALAGVVPYYAGMLLQWPVALNLLIYIVGILLTMPLSQQILVNATIDLMD</sequence>
<feature type="transmembrane region" description="Helical" evidence="1">
    <location>
        <begin position="85"/>
        <end position="117"/>
    </location>
</feature>
<accession>A0A7D5ICB3</accession>
<proteinExistence type="predicted"/>
<reference evidence="2 3" key="1">
    <citation type="submission" date="2020-06" db="EMBL/GenBank/DDBJ databases">
        <title>Methanolobus halotolerans sp. nov., isolated from a saline lake Tus in Siberia.</title>
        <authorList>
            <person name="Shen Y."/>
            <person name="Chen S.-C."/>
            <person name="Lai M.-C."/>
            <person name="Huang H.-H."/>
            <person name="Chiu H.-H."/>
            <person name="Tang S.-L."/>
            <person name="Rogozin D.Y."/>
            <person name="Degermendzhy A.G."/>
        </authorList>
    </citation>
    <scope>NUCLEOTIDE SEQUENCE [LARGE SCALE GENOMIC DNA]</scope>
    <source>
        <strain evidence="2 3">DSM 21339</strain>
    </source>
</reference>
<keyword evidence="1" id="KW-0472">Membrane</keyword>
<gene>
    <name evidence="2" type="ORF">HWN40_10155</name>
</gene>
<dbReference type="KEGG" id="mzi:HWN40_10155"/>
<keyword evidence="1" id="KW-1133">Transmembrane helix</keyword>
<feature type="transmembrane region" description="Helical" evidence="1">
    <location>
        <begin position="211"/>
        <end position="234"/>
    </location>
</feature>
<evidence type="ECO:0000313" key="3">
    <source>
        <dbReference type="Proteomes" id="UP000509594"/>
    </source>
</evidence>
<name>A0A7D5ICB3_9EURY</name>
<evidence type="ECO:0000313" key="2">
    <source>
        <dbReference type="EMBL" id="QLC50569.1"/>
    </source>
</evidence>
<organism evidence="2 3">
    <name type="scientific">Methanolobus zinderi</name>
    <dbReference type="NCBI Taxonomy" id="536044"/>
    <lineage>
        <taxon>Archaea</taxon>
        <taxon>Methanobacteriati</taxon>
        <taxon>Methanobacteriota</taxon>
        <taxon>Stenosarchaea group</taxon>
        <taxon>Methanomicrobia</taxon>
        <taxon>Methanosarcinales</taxon>
        <taxon>Methanosarcinaceae</taxon>
        <taxon>Methanolobus</taxon>
    </lineage>
</organism>
<dbReference type="OrthoDB" id="147905at2157"/>
<evidence type="ECO:0000256" key="1">
    <source>
        <dbReference type="SAM" id="Phobius"/>
    </source>
</evidence>
<keyword evidence="1" id="KW-0812">Transmembrane</keyword>
<dbReference type="RefSeq" id="WP_176965625.1">
    <property type="nucleotide sequence ID" value="NZ_CP058215.1"/>
</dbReference>
<dbReference type="EMBL" id="CP058215">
    <property type="protein sequence ID" value="QLC50569.1"/>
    <property type="molecule type" value="Genomic_DNA"/>
</dbReference>
<dbReference type="Proteomes" id="UP000509594">
    <property type="component" value="Chromosome"/>
</dbReference>